<dbReference type="RefSeq" id="WP_281462200.1">
    <property type="nucleotide sequence ID" value="NZ_JASBAN010000001.1"/>
</dbReference>
<proteinExistence type="predicted"/>
<accession>A0ABT6Q6Q2</accession>
<gene>
    <name evidence="1" type="ORF">QJV33_04560</name>
</gene>
<dbReference type="EMBL" id="JASBAN010000001">
    <property type="protein sequence ID" value="MDI2112564.1"/>
    <property type="molecule type" value="Genomic_DNA"/>
</dbReference>
<name>A0ABT6Q6Q2_9PROT</name>
<organism evidence="1 2">
    <name type="scientific">Commensalibacter nepenthis</name>
    <dbReference type="NCBI Taxonomy" id="3043872"/>
    <lineage>
        <taxon>Bacteria</taxon>
        <taxon>Pseudomonadati</taxon>
        <taxon>Pseudomonadota</taxon>
        <taxon>Alphaproteobacteria</taxon>
        <taxon>Acetobacterales</taxon>
        <taxon>Acetobacteraceae</taxon>
    </lineage>
</organism>
<reference evidence="1" key="1">
    <citation type="submission" date="2023-05" db="EMBL/GenBank/DDBJ databases">
        <title>Whole genome sequence of Commensalibacter sp.</title>
        <authorList>
            <person name="Charoenyingcharoen P."/>
            <person name="Yukphan P."/>
        </authorList>
    </citation>
    <scope>NUCLEOTIDE SEQUENCE</scope>
    <source>
        <strain evidence="1">TBRC 10068</strain>
    </source>
</reference>
<comment type="caution">
    <text evidence="1">The sequence shown here is derived from an EMBL/GenBank/DDBJ whole genome shotgun (WGS) entry which is preliminary data.</text>
</comment>
<evidence type="ECO:0000313" key="1">
    <source>
        <dbReference type="EMBL" id="MDI2112564.1"/>
    </source>
</evidence>
<protein>
    <submittedName>
        <fullName evidence="1">Rhamnan synthesis F family protein</fullName>
    </submittedName>
</protein>
<evidence type="ECO:0000313" key="2">
    <source>
        <dbReference type="Proteomes" id="UP001431775"/>
    </source>
</evidence>
<dbReference type="Proteomes" id="UP001431775">
    <property type="component" value="Unassembled WGS sequence"/>
</dbReference>
<dbReference type="InterPro" id="IPR007739">
    <property type="entry name" value="RgpF"/>
</dbReference>
<sequence>MSKKICLFANYTQSTILPHNVKHYLKALYECGWETHLALSGQTILSANTEHFCKQHHITPHLRPNAGLDFGAWQDMMHQNITQDADHILLTNDSVFGPLYPMDSIFSQRLNQSIDVWGMVETLEINWHFQSWFLCFTNKAFHHEKIQNLFNLPFKHMQKPEIIQKGELGLGKLLQQIPHFNYVGQWSKLKKYPLRDPRQTNPMHMDWYSVIASGRVPFIKKEVIRDNYFGLFWLNYYRTLLKNNSYFPLEYIDDYLRQFPNRPLPVVPKWKRFLYLLSTYDTKLAWKYFLKQGIACPIIDPANRNK</sequence>
<keyword evidence="2" id="KW-1185">Reference proteome</keyword>
<dbReference type="Pfam" id="PF05045">
    <property type="entry name" value="RgpF"/>
    <property type="match status" value="1"/>
</dbReference>